<dbReference type="PATRIC" id="fig|29343.3.peg.1808"/>
<keyword evidence="9" id="KW-1185">Reference proteome</keyword>
<evidence type="ECO:0000256" key="5">
    <source>
        <dbReference type="ARBA" id="ARBA00023002"/>
    </source>
</evidence>
<dbReference type="OrthoDB" id="9801289at2"/>
<comment type="pathway">
    <text evidence="6">Amino-acid biosynthesis; L-arginine biosynthesis; N(2)-acetyl-L-ornithine from L-glutamate: step 3/4.</text>
</comment>
<dbReference type="SUPFAM" id="SSF51735">
    <property type="entry name" value="NAD(P)-binding Rossmann-fold domains"/>
    <property type="match status" value="1"/>
</dbReference>
<dbReference type="EC" id="1.2.1.38" evidence="6"/>
<comment type="similarity">
    <text evidence="6">Belongs to the NAGSA dehydrogenase family. Type 2 subfamily.</text>
</comment>
<keyword evidence="5 6" id="KW-0560">Oxidoreductase</keyword>
<organism evidence="8 9">
    <name type="scientific">[Clostridium] cellulosi</name>
    <dbReference type="NCBI Taxonomy" id="29343"/>
    <lineage>
        <taxon>Bacteria</taxon>
        <taxon>Bacillati</taxon>
        <taxon>Bacillota</taxon>
        <taxon>Clostridia</taxon>
        <taxon>Eubacteriales</taxon>
        <taxon>Oscillospiraceae</taxon>
        <taxon>Oscillospiraceae incertae sedis</taxon>
    </lineage>
</organism>
<dbReference type="NCBIfam" id="TIGR01851">
    <property type="entry name" value="argC_other"/>
    <property type="match status" value="1"/>
</dbReference>
<feature type="domain" description="Semialdehyde dehydrogenase NAD-binding" evidence="7">
    <location>
        <begin position="4"/>
        <end position="105"/>
    </location>
</feature>
<evidence type="ECO:0000256" key="3">
    <source>
        <dbReference type="ARBA" id="ARBA00022605"/>
    </source>
</evidence>
<evidence type="ECO:0000313" key="9">
    <source>
        <dbReference type="Proteomes" id="UP000032431"/>
    </source>
</evidence>
<comment type="function">
    <text evidence="6">Catalyzes the NADPH-dependent reduction of N-acetyl-5-glutamyl phosphate to yield N-acetyl-L-glutamate 5-semialdehyde.</text>
</comment>
<dbReference type="AlphaFoldDB" id="A0A078KM74"/>
<keyword evidence="1 6" id="KW-0963">Cytoplasm</keyword>
<evidence type="ECO:0000259" key="7">
    <source>
        <dbReference type="SMART" id="SM00859"/>
    </source>
</evidence>
<dbReference type="Pfam" id="PF22698">
    <property type="entry name" value="Semialdhyde_dhC_1"/>
    <property type="match status" value="1"/>
</dbReference>
<dbReference type="InterPro" id="IPR050085">
    <property type="entry name" value="AGPR"/>
</dbReference>
<dbReference type="CDD" id="cd17896">
    <property type="entry name" value="AGPR_2_N"/>
    <property type="match status" value="1"/>
</dbReference>
<gene>
    <name evidence="6 8" type="primary">argC</name>
    <name evidence="8" type="ORF">CCDG5_1713</name>
</gene>
<dbReference type="GO" id="GO:0051287">
    <property type="term" value="F:NAD binding"/>
    <property type="evidence" value="ECO:0007669"/>
    <property type="project" value="InterPro"/>
</dbReference>
<dbReference type="HOGENOM" id="CLU_077118_0_0_9"/>
<dbReference type="EMBL" id="LM995447">
    <property type="protein sequence ID" value="CDZ24821.1"/>
    <property type="molecule type" value="Genomic_DNA"/>
</dbReference>
<protein>
    <recommendedName>
        <fullName evidence="6">N-acetyl-gamma-glutamyl-phosphate reductase</fullName>
        <shortName evidence="6">AGPR</shortName>
        <ecNumber evidence="6">1.2.1.38</ecNumber>
    </recommendedName>
    <alternativeName>
        <fullName evidence="6">N-acetyl-glutamate semialdehyde dehydrogenase</fullName>
        <shortName evidence="6">NAGSA dehydrogenase</shortName>
    </alternativeName>
</protein>
<dbReference type="GO" id="GO:0006526">
    <property type="term" value="P:L-arginine biosynthetic process"/>
    <property type="evidence" value="ECO:0007669"/>
    <property type="project" value="UniProtKB-UniRule"/>
</dbReference>
<dbReference type="KEGG" id="ccel:CCDG5_1713"/>
<dbReference type="Gene3D" id="3.40.50.720">
    <property type="entry name" value="NAD(P)-binding Rossmann-like Domain"/>
    <property type="match status" value="1"/>
</dbReference>
<dbReference type="Gene3D" id="3.30.360.10">
    <property type="entry name" value="Dihydrodipicolinate Reductase, domain 2"/>
    <property type="match status" value="1"/>
</dbReference>
<evidence type="ECO:0000256" key="6">
    <source>
        <dbReference type="HAMAP-Rule" id="MF_01110"/>
    </source>
</evidence>
<evidence type="ECO:0000256" key="2">
    <source>
        <dbReference type="ARBA" id="ARBA00022571"/>
    </source>
</evidence>
<dbReference type="Pfam" id="PF01118">
    <property type="entry name" value="Semialdhyde_dh"/>
    <property type="match status" value="1"/>
</dbReference>
<feature type="active site" evidence="6">
    <location>
        <position position="116"/>
    </location>
</feature>
<dbReference type="UniPathway" id="UPA00068">
    <property type="reaction ID" value="UER00108"/>
</dbReference>
<dbReference type="InterPro" id="IPR058924">
    <property type="entry name" value="AGPR_dimerisation_dom"/>
</dbReference>
<sequence>MKYKVFVDGEAGTTGLEIRSRLSSRDDIELLQISPELHRDRDERQRLLNAADICFLCLPDDAARESASLVTNPNTRIIDASTAHRTNPDWTYGWPEMSKEQRKKIASSKRVAVPGCHATGFNAAVYPLIAGGIMPTDYPVVVTSVSGYSGGGKKLIAQYEDTRRGDPEMQSPRYYALTLHHKHLPEMMKINSLRYEPVFTPLVANFYRGMIVTLPINRRLLSKDMDAHAVWEYYSEYYKGERFIKVMPFGGEDCLNGGYLGAQGCNGTNRLEIFVFGHDDQILVMSRLDNLGKGASGAAVQCMNIMLGIDEGTGLAE</sequence>
<evidence type="ECO:0000313" key="8">
    <source>
        <dbReference type="EMBL" id="CDZ24821.1"/>
    </source>
</evidence>
<dbReference type="PANTHER" id="PTHR32338">
    <property type="entry name" value="N-ACETYL-GAMMA-GLUTAMYL-PHOSPHATE REDUCTASE, CHLOROPLASTIC-RELATED-RELATED"/>
    <property type="match status" value="1"/>
</dbReference>
<dbReference type="PANTHER" id="PTHR32338:SF10">
    <property type="entry name" value="N-ACETYL-GAMMA-GLUTAMYL-PHOSPHATE REDUCTASE, CHLOROPLASTIC-RELATED"/>
    <property type="match status" value="1"/>
</dbReference>
<dbReference type="STRING" id="29343.CCDG5_1713"/>
<dbReference type="SUPFAM" id="SSF55347">
    <property type="entry name" value="Glyceraldehyde-3-phosphate dehydrogenase-like, C-terminal domain"/>
    <property type="match status" value="1"/>
</dbReference>
<dbReference type="GO" id="GO:0003942">
    <property type="term" value="F:N-acetyl-gamma-glutamyl-phosphate reductase activity"/>
    <property type="evidence" value="ECO:0007669"/>
    <property type="project" value="UniProtKB-UniRule"/>
</dbReference>
<proteinExistence type="inferred from homology"/>
<dbReference type="HAMAP" id="MF_01110">
    <property type="entry name" value="ArgC_type2"/>
    <property type="match status" value="1"/>
</dbReference>
<keyword evidence="4 6" id="KW-0521">NADP</keyword>
<reference evidence="9" key="1">
    <citation type="submission" date="2014-07" db="EMBL/GenBank/DDBJ databases">
        <authorList>
            <person name="Wibberg D."/>
        </authorList>
    </citation>
    <scope>NUCLEOTIDE SEQUENCE [LARGE SCALE GENOMIC DNA]</scope>
    <source>
        <strain evidence="9">DG5</strain>
    </source>
</reference>
<dbReference type="InterPro" id="IPR036291">
    <property type="entry name" value="NAD(P)-bd_dom_sf"/>
</dbReference>
<name>A0A078KM74_9FIRM</name>
<comment type="catalytic activity">
    <reaction evidence="6">
        <text>N-acetyl-L-glutamate 5-semialdehyde + phosphate + NADP(+) = N-acetyl-L-glutamyl 5-phosphate + NADPH + H(+)</text>
        <dbReference type="Rhea" id="RHEA:21588"/>
        <dbReference type="ChEBI" id="CHEBI:15378"/>
        <dbReference type="ChEBI" id="CHEBI:29123"/>
        <dbReference type="ChEBI" id="CHEBI:43474"/>
        <dbReference type="ChEBI" id="CHEBI:57783"/>
        <dbReference type="ChEBI" id="CHEBI:57936"/>
        <dbReference type="ChEBI" id="CHEBI:58349"/>
        <dbReference type="EC" id="1.2.1.38"/>
    </reaction>
</comment>
<dbReference type="GO" id="GO:0005737">
    <property type="term" value="C:cytoplasm"/>
    <property type="evidence" value="ECO:0007669"/>
    <property type="project" value="UniProtKB-SubCell"/>
</dbReference>
<dbReference type="InterPro" id="IPR010136">
    <property type="entry name" value="AGPR_type-2"/>
</dbReference>
<keyword evidence="2 6" id="KW-0055">Arginine biosynthesis</keyword>
<keyword evidence="3 6" id="KW-0028">Amino-acid biosynthesis</keyword>
<evidence type="ECO:0000256" key="1">
    <source>
        <dbReference type="ARBA" id="ARBA00022490"/>
    </source>
</evidence>
<dbReference type="InterPro" id="IPR000534">
    <property type="entry name" value="Semialdehyde_DH_NAD-bd"/>
</dbReference>
<accession>A0A078KM74</accession>
<comment type="subcellular location">
    <subcellularLocation>
        <location evidence="6">Cytoplasm</location>
    </subcellularLocation>
</comment>
<evidence type="ECO:0000256" key="4">
    <source>
        <dbReference type="ARBA" id="ARBA00022857"/>
    </source>
</evidence>
<dbReference type="Proteomes" id="UP000032431">
    <property type="component" value="Chromosome I"/>
</dbReference>
<dbReference type="CDD" id="cd23935">
    <property type="entry name" value="AGPR_2_C"/>
    <property type="match status" value="1"/>
</dbReference>
<dbReference type="SMART" id="SM00859">
    <property type="entry name" value="Semialdhyde_dh"/>
    <property type="match status" value="1"/>
</dbReference>